<dbReference type="AlphaFoldDB" id="A0A8J6F868"/>
<evidence type="ECO:0000313" key="2">
    <source>
        <dbReference type="Proteomes" id="UP000770717"/>
    </source>
</evidence>
<dbReference type="Proteomes" id="UP000770717">
    <property type="component" value="Unassembled WGS sequence"/>
</dbReference>
<dbReference type="EMBL" id="WNTK01000006">
    <property type="protein sequence ID" value="KAG9482536.1"/>
    <property type="molecule type" value="Genomic_DNA"/>
</dbReference>
<name>A0A8J6F868_ELECQ</name>
<reference evidence="1" key="1">
    <citation type="thesis" date="2020" institute="ProQuest LLC" country="789 East Eisenhower Parkway, Ann Arbor, MI, USA">
        <title>Comparative Genomics and Chromosome Evolution.</title>
        <authorList>
            <person name="Mudd A.B."/>
        </authorList>
    </citation>
    <scope>NUCLEOTIDE SEQUENCE</scope>
    <source>
        <strain evidence="1">HN-11 Male</strain>
        <tissue evidence="1">Kidney and liver</tissue>
    </source>
</reference>
<keyword evidence="2" id="KW-1185">Reference proteome</keyword>
<evidence type="ECO:0000313" key="1">
    <source>
        <dbReference type="EMBL" id="KAG9482536.1"/>
    </source>
</evidence>
<gene>
    <name evidence="1" type="ORF">GDO78_011290</name>
</gene>
<comment type="caution">
    <text evidence="1">The sequence shown here is derived from an EMBL/GenBank/DDBJ whole genome shotgun (WGS) entry which is preliminary data.</text>
</comment>
<protein>
    <submittedName>
        <fullName evidence="1">Uncharacterized protein</fullName>
    </submittedName>
</protein>
<organism evidence="1 2">
    <name type="scientific">Eleutherodactylus coqui</name>
    <name type="common">Puerto Rican coqui</name>
    <dbReference type="NCBI Taxonomy" id="57060"/>
    <lineage>
        <taxon>Eukaryota</taxon>
        <taxon>Metazoa</taxon>
        <taxon>Chordata</taxon>
        <taxon>Craniata</taxon>
        <taxon>Vertebrata</taxon>
        <taxon>Euteleostomi</taxon>
        <taxon>Amphibia</taxon>
        <taxon>Batrachia</taxon>
        <taxon>Anura</taxon>
        <taxon>Neobatrachia</taxon>
        <taxon>Hyloidea</taxon>
        <taxon>Eleutherodactylidae</taxon>
        <taxon>Eleutherodactylinae</taxon>
        <taxon>Eleutherodactylus</taxon>
        <taxon>Eleutherodactylus</taxon>
    </lineage>
</organism>
<sequence>MNTAAGGTLPCFAVRTVASAASYSTPLPPLTSARISGTTAERQLRSRVAVSARISALQHGVLQWCRGVCYLGEKLCSRPPALPHNILCATPCGSTASVLVAACPGGLRISIAVGLRL</sequence>
<accession>A0A8J6F868</accession>
<proteinExistence type="predicted"/>